<accession>A0A418QZ32</accession>
<dbReference type="InterPro" id="IPR013783">
    <property type="entry name" value="Ig-like_fold"/>
</dbReference>
<dbReference type="AlphaFoldDB" id="A0A418QZ32"/>
<dbReference type="Proteomes" id="UP000284250">
    <property type="component" value="Unassembled WGS sequence"/>
</dbReference>
<sequence>MFSRFFLLNPFRLLLLLGGLLPLVGHAQLALPSANPISETFASLASSSTASLPAGFQLANGTAPVYGAAANTAAVTQAAGTSGTGAITGSSTGGAYNFAPGLTASATDRALGFLSSSGYPSPRHILLALKNTSGTGIASLQIAFDIEKYRSGTRAFSWQCYTSRDGTTWTEETAASESFAADGANAVVNPVTTSSKSVTLNNLNLPDGELLYLRWSYVGSGGSTNGQGLALDNLVLTPTLSSTPPTPTVSTGTIIGSPFCVPAGTGTAVAVPFTSTGLTGTFSAQLSSATGSFSADLSQNSIGTGTASPVAATLPAGTAAGTGYRVRVVHVASATAGSDNGQDLVVTAPPASNSITVSPAGSQSLTTTGTGATLTATPEAPSTYAWAYGTAAGGPFSSTISTATAASYVLQGSDFAGAGTYYLVARATSTCGGVVGTSAPVTVTVAAPAPELTVSPLTLPDFGTFYLGTASGSQSVSLSGRYLTQPVTVTPPAGFEVRTGSGAFAACALTFTPQAGTLTATTFDVRFVPTVAQIYADNIAVTTTDKPSQAPVAVSGTGLAPVYPATLTTATPSNLTATTATAGGSITADGGSAVTERGVVYALNATPTLADNSVVEGSGSVSFSVDLSQLQPASTYYVRAYAVNAAGTVYGNEKTLQTLSLPLAAEPTTSATLTATDVSYTSLTLTLNGGDGSKHLVLATAAPDLTAAPTDRATYVGNPAFGQGDQLATGVTVLQAGTARSIAVTGLQPATEYTFAVFEYNDDDTAGAENYLLLNPGKLTLVTPAMPAQLLVEELFNYPAGDRLTNHGWTAHSGAGSNPILVSATTLTRGTNRPAAGSGAAELTATGEDVNRSFTAVEADTPVYASLLVNVRTANSADYFFHLGPSPLGTTYRVRLLVKAAATSGKVQFGVSGSGATPVYAAAEYDVNMTYQLVMRYVFGPAGTETRLYVNPPATEPTTPDATTTDAASLAPGNIGSVALRQGSNQSPMTVDELRVATAYSLVRPTASAPLPVQLTSFTAVRQNAFVQLRWQTAQELHARAFRVQRSTDGRTFGTVATVAAAGTSNQAHSYATQDVPPVMAGAIYYRLEQVDEDGTLAYSSVVLVGPATSAATVVAAPNPVTVGAPVHLTVTGRAGQLLQLTVLDNLGRVQVTQAFRPATNAAQVPLTLPATLPAGVYVVRITGGEEPLQTRLLLIR</sequence>
<gene>
    <name evidence="2" type="ORF">D0T11_09400</name>
</gene>
<comment type="caution">
    <text evidence="2">The sequence shown here is derived from an EMBL/GenBank/DDBJ whole genome shotgun (WGS) entry which is preliminary data.</text>
</comment>
<evidence type="ECO:0000313" key="3">
    <source>
        <dbReference type="Proteomes" id="UP000284250"/>
    </source>
</evidence>
<dbReference type="NCBIfam" id="TIGR04183">
    <property type="entry name" value="Por_Secre_tail"/>
    <property type="match status" value="1"/>
</dbReference>
<organism evidence="2 3">
    <name type="scientific">Hymenobacter rubripertinctus</name>
    <dbReference type="NCBI Taxonomy" id="2029981"/>
    <lineage>
        <taxon>Bacteria</taxon>
        <taxon>Pseudomonadati</taxon>
        <taxon>Bacteroidota</taxon>
        <taxon>Cytophagia</taxon>
        <taxon>Cytophagales</taxon>
        <taxon>Hymenobacteraceae</taxon>
        <taxon>Hymenobacter</taxon>
    </lineage>
</organism>
<keyword evidence="3" id="KW-1185">Reference proteome</keyword>
<reference evidence="2 3" key="1">
    <citation type="submission" date="2019-01" db="EMBL/GenBank/DDBJ databases">
        <title>Hymenobacter humicola sp. nov., isolated from soils in Antarctica.</title>
        <authorList>
            <person name="Sedlacek I."/>
            <person name="Holochova P."/>
            <person name="Kralova S."/>
            <person name="Pantucek R."/>
            <person name="Stankova E."/>
            <person name="Vrbovska V."/>
            <person name="Kristofova L."/>
            <person name="Svec P."/>
            <person name="Busse H.-J."/>
        </authorList>
    </citation>
    <scope>NUCLEOTIDE SEQUENCE [LARGE SCALE GENOMIC DNA]</scope>
    <source>
        <strain evidence="2 3">CCM 8852</strain>
    </source>
</reference>
<evidence type="ECO:0000259" key="1">
    <source>
        <dbReference type="PROSITE" id="PS50853"/>
    </source>
</evidence>
<dbReference type="OrthoDB" id="602637at2"/>
<protein>
    <submittedName>
        <fullName evidence="2">T9SS C-terminal target domain-containing protein</fullName>
    </submittedName>
</protein>
<name>A0A418QZ32_9BACT</name>
<evidence type="ECO:0000313" key="2">
    <source>
        <dbReference type="EMBL" id="RIY10412.1"/>
    </source>
</evidence>
<dbReference type="SMART" id="SM00060">
    <property type="entry name" value="FN3"/>
    <property type="match status" value="2"/>
</dbReference>
<feature type="domain" description="Fibronectin type-III" evidence="1">
    <location>
        <begin position="563"/>
        <end position="664"/>
    </location>
</feature>
<dbReference type="InterPro" id="IPR003961">
    <property type="entry name" value="FN3_dom"/>
</dbReference>
<dbReference type="EMBL" id="QYCN01000012">
    <property type="protein sequence ID" value="RIY10412.1"/>
    <property type="molecule type" value="Genomic_DNA"/>
</dbReference>
<dbReference type="InterPro" id="IPR026444">
    <property type="entry name" value="Secre_tail"/>
</dbReference>
<dbReference type="PROSITE" id="PS50853">
    <property type="entry name" value="FN3"/>
    <property type="match status" value="1"/>
</dbReference>
<dbReference type="Gene3D" id="2.60.40.10">
    <property type="entry name" value="Immunoglobulins"/>
    <property type="match status" value="2"/>
</dbReference>
<dbReference type="RefSeq" id="WP_119655538.1">
    <property type="nucleotide sequence ID" value="NZ_JBHUOI010000017.1"/>
</dbReference>
<proteinExistence type="predicted"/>